<proteinExistence type="predicted"/>
<dbReference type="Proteomes" id="UP000834106">
    <property type="component" value="Chromosome 13"/>
</dbReference>
<gene>
    <name evidence="1" type="ORF">FPE_LOCUS22483</name>
</gene>
<accession>A0AAD1ZT48</accession>
<protein>
    <submittedName>
        <fullName evidence="1">Uncharacterized protein</fullName>
    </submittedName>
</protein>
<name>A0AAD1ZT48_9LAMI</name>
<dbReference type="AlphaFoldDB" id="A0AAD1ZT48"/>
<organism evidence="1 2">
    <name type="scientific">Fraxinus pennsylvanica</name>
    <dbReference type="NCBI Taxonomy" id="56036"/>
    <lineage>
        <taxon>Eukaryota</taxon>
        <taxon>Viridiplantae</taxon>
        <taxon>Streptophyta</taxon>
        <taxon>Embryophyta</taxon>
        <taxon>Tracheophyta</taxon>
        <taxon>Spermatophyta</taxon>
        <taxon>Magnoliopsida</taxon>
        <taxon>eudicotyledons</taxon>
        <taxon>Gunneridae</taxon>
        <taxon>Pentapetalae</taxon>
        <taxon>asterids</taxon>
        <taxon>lamiids</taxon>
        <taxon>Lamiales</taxon>
        <taxon>Oleaceae</taxon>
        <taxon>Oleeae</taxon>
        <taxon>Fraxinus</taxon>
    </lineage>
</organism>
<sequence>MLSSISSDFSLDSQVLDVPYDFSSPGGSFPYHKLPLSVVENLHKKEKYVEKDVSDLVFVQSFSHLFYFEDMLRSTAQFLGNRTFGSAYMAAMDNGVQLCQKIECSQKRSLDNRWRSLEMPGTKMCVH</sequence>
<dbReference type="EMBL" id="OU503048">
    <property type="protein sequence ID" value="CAI9775053.1"/>
    <property type="molecule type" value="Genomic_DNA"/>
</dbReference>
<reference evidence="1" key="1">
    <citation type="submission" date="2023-05" db="EMBL/GenBank/DDBJ databases">
        <authorList>
            <person name="Huff M."/>
        </authorList>
    </citation>
    <scope>NUCLEOTIDE SEQUENCE</scope>
</reference>
<evidence type="ECO:0000313" key="1">
    <source>
        <dbReference type="EMBL" id="CAI9775053.1"/>
    </source>
</evidence>
<keyword evidence="2" id="KW-1185">Reference proteome</keyword>
<evidence type="ECO:0000313" key="2">
    <source>
        <dbReference type="Proteomes" id="UP000834106"/>
    </source>
</evidence>